<dbReference type="Proteomes" id="UP000676506">
    <property type="component" value="Chromosome 1"/>
</dbReference>
<reference evidence="3 4" key="1">
    <citation type="submission" date="2021-03" db="EMBL/GenBank/DDBJ databases">
        <title>Genomic and phenotypic characterization of Chloracidobacterium isolates provides evidence for multiple species.</title>
        <authorList>
            <person name="Saini M.K."/>
            <person name="Costas A.M.G."/>
            <person name="Tank M."/>
            <person name="Bryant D.A."/>
        </authorList>
    </citation>
    <scope>NUCLEOTIDE SEQUENCE [LARGE SCALE GENOMIC DNA]</scope>
    <source>
        <strain evidence="3 4">BV2-C</strain>
    </source>
</reference>
<sequence>MTKFFRRSLLLLVLVLLSVLGGEAIAQTSVENPLPVSIVKKVTRKKATRKVARRRVARKSVRRAAPVKPSAKQAARVKPTVKPYSASVAPLSTPATSDVVLTADSTPLTTTVDQVRYTLAGYMAAEDGSPVRVWHSREYTVRSPYAYLGRMKFGDTWQHVWMETSGTLLASAVTNTHTETLPEIAQMMERFPDGGQGVVVAGWDDFAPPVEPSVEVVEFGDMQPGVTR</sequence>
<dbReference type="RefSeq" id="WP_211428077.1">
    <property type="nucleotide sequence ID" value="NZ_CP072648.1"/>
</dbReference>
<name>A0ABX8B5D7_9BACT</name>
<organism evidence="3 4">
    <name type="scientific">Chloracidobacterium validum</name>
    <dbReference type="NCBI Taxonomy" id="2821543"/>
    <lineage>
        <taxon>Bacteria</taxon>
        <taxon>Pseudomonadati</taxon>
        <taxon>Acidobacteriota</taxon>
        <taxon>Terriglobia</taxon>
        <taxon>Terriglobales</taxon>
        <taxon>Acidobacteriaceae</taxon>
        <taxon>Chloracidobacterium</taxon>
    </lineage>
</organism>
<protein>
    <recommendedName>
        <fullName evidence="5">DUF4412 domain-containing protein</fullName>
    </recommendedName>
</protein>
<keyword evidence="2" id="KW-0732">Signal</keyword>
<proteinExistence type="predicted"/>
<evidence type="ECO:0000313" key="3">
    <source>
        <dbReference type="EMBL" id="QUW02187.1"/>
    </source>
</evidence>
<feature type="chain" id="PRO_5047349120" description="DUF4412 domain-containing protein" evidence="2">
    <location>
        <begin position="27"/>
        <end position="228"/>
    </location>
</feature>
<keyword evidence="4" id="KW-1185">Reference proteome</keyword>
<dbReference type="EMBL" id="CP072648">
    <property type="protein sequence ID" value="QUW02187.1"/>
    <property type="molecule type" value="Genomic_DNA"/>
</dbReference>
<evidence type="ECO:0000313" key="4">
    <source>
        <dbReference type="Proteomes" id="UP000676506"/>
    </source>
</evidence>
<accession>A0ABX8B5D7</accession>
<evidence type="ECO:0000256" key="1">
    <source>
        <dbReference type="SAM" id="MobiDB-lite"/>
    </source>
</evidence>
<evidence type="ECO:0000256" key="2">
    <source>
        <dbReference type="SAM" id="SignalP"/>
    </source>
</evidence>
<feature type="signal peptide" evidence="2">
    <location>
        <begin position="1"/>
        <end position="26"/>
    </location>
</feature>
<evidence type="ECO:0008006" key="5">
    <source>
        <dbReference type="Google" id="ProtNLM"/>
    </source>
</evidence>
<feature type="region of interest" description="Disordered" evidence="1">
    <location>
        <begin position="54"/>
        <end position="79"/>
    </location>
</feature>
<gene>
    <name evidence="3" type="ORF">J8C06_07390</name>
</gene>